<evidence type="ECO:0000313" key="2">
    <source>
        <dbReference type="Proteomes" id="UP001209486"/>
    </source>
</evidence>
<comment type="caution">
    <text evidence="1">The sequence shown here is derived from an EMBL/GenBank/DDBJ whole genome shotgun (WGS) entry which is preliminary data.</text>
</comment>
<reference evidence="1 2" key="1">
    <citation type="submission" date="2019-08" db="EMBL/GenBank/DDBJ databases">
        <title>Comparison of rpoB and gyrB Sequences from Mobiluncus Species and Development of a Multiplex PCR Method for Clinical Detection of Mobiluncus curtisii and Mobiluncus mulieris.</title>
        <authorList>
            <person name="Yang L."/>
            <person name="Shen Y."/>
            <person name="Xu G."/>
            <person name="Shu L.-B."/>
            <person name="Hu J."/>
            <person name="Zhang R."/>
            <person name="Wang Y."/>
            <person name="Zhou H.-W."/>
            <person name="Zhang X."/>
        </authorList>
    </citation>
    <scope>NUCLEOTIDE SEQUENCE [LARGE SCALE GENOMIC DNA]</scope>
    <source>
        <strain evidence="1 2">M26</strain>
    </source>
</reference>
<dbReference type="InterPro" id="IPR019933">
    <property type="entry name" value="DivIVA_domain"/>
</dbReference>
<dbReference type="EMBL" id="VSZY01000014">
    <property type="protein sequence ID" value="MCU9969368.1"/>
    <property type="molecule type" value="Genomic_DNA"/>
</dbReference>
<dbReference type="NCBIfam" id="TIGR03544">
    <property type="entry name" value="DivI1A_domain"/>
    <property type="match status" value="1"/>
</dbReference>
<dbReference type="Proteomes" id="UP001209486">
    <property type="component" value="Unassembled WGS sequence"/>
</dbReference>
<dbReference type="AlphaFoldDB" id="A0ABD4U1D9"/>
<name>A0ABD4U1D9_9ACTO</name>
<dbReference type="InterPro" id="IPR019932">
    <property type="entry name" value="CHP03543"/>
</dbReference>
<dbReference type="NCBIfam" id="TIGR03543">
    <property type="entry name" value="divI1A_rptt_fam"/>
    <property type="match status" value="1"/>
</dbReference>
<proteinExistence type="predicted"/>
<protein>
    <submittedName>
        <fullName evidence="1">DivIVA domain-containing protein</fullName>
    </submittedName>
</protein>
<gene>
    <name evidence="1" type="ORF">FYZ43_08205</name>
</gene>
<sequence>MSDTMFRTAKFFQKGYHRDEVEEFLKTARSAYEGTGGPANFGAAQVRAQGFRVVRGGYNFAQVDAAMDRLESAFVARARADHVAVNGQKAWMNLVSEQATTLYPRLLRPAGKRFSHPKGRERGYRSADVDALLERLVAYFDENKPLTSREIRDAVFAESKGTRAYAEGPVDAYLARAVEVLLAVE</sequence>
<evidence type="ECO:0000313" key="1">
    <source>
        <dbReference type="EMBL" id="MCU9969368.1"/>
    </source>
</evidence>
<accession>A0ABD4U1D9</accession>
<organism evidence="1 2">
    <name type="scientific">Mobiluncus mulieris</name>
    <dbReference type="NCBI Taxonomy" id="2052"/>
    <lineage>
        <taxon>Bacteria</taxon>
        <taxon>Bacillati</taxon>
        <taxon>Actinomycetota</taxon>
        <taxon>Actinomycetes</taxon>
        <taxon>Actinomycetales</taxon>
        <taxon>Actinomycetaceae</taxon>
        <taxon>Mobiluncus</taxon>
    </lineage>
</organism>